<dbReference type="EMBL" id="ML996109">
    <property type="protein sequence ID" value="KAF2738419.1"/>
    <property type="molecule type" value="Genomic_DNA"/>
</dbReference>
<dbReference type="AlphaFoldDB" id="A0A9P4V549"/>
<dbReference type="OrthoDB" id="5328412at2759"/>
<dbReference type="InterPro" id="IPR011990">
    <property type="entry name" value="TPR-like_helical_dom_sf"/>
</dbReference>
<gene>
    <name evidence="2" type="ORF">EJ04DRAFT_509582</name>
</gene>
<comment type="caution">
    <text evidence="2">The sequence shown here is derived from an EMBL/GenBank/DDBJ whole genome shotgun (WGS) entry which is preliminary data.</text>
</comment>
<evidence type="ECO:0000256" key="1">
    <source>
        <dbReference type="SAM" id="MobiDB-lite"/>
    </source>
</evidence>
<sequence>MPPRKKDFLKPNPKAKAKATEPQTENDFLEAADEMEQSAGKWRAGDPAKAVRFFNRAIDAYNAGLSKYPNSFDLAYNKANLEYNMTEDVRIVSVLGNKIALLEETLQSHRRAVALGPDNMDASFNTGQVLTSLAEALLESETQVAAKVSSRSLLEEAVDLFTKCLASQQHEYEETQAQITEALAAQQSEDDFIPEEQASVGPLEDGSVEGAGEWATVIEPVTPESMLETCTAQLEALTTLLGLYDLAELQSVEWRAEVGFDTANNKVPVLIQLLEKMPASAEEDSKAGPTLSISPGEDSKTAPKDDAILAVANFKASTSEAAYRSNGSTAVTYATEIETIFRPLIDKATTGNSGLALVNIMSAYSDALTDLASAIADRRQHDLSSPNLPEDLQIQWTALTEVQARLAQVSSGTYASTLSPGRLADIFLARGDADMFRFRLSLSALAKPAWIRSKMVLISNAGVFYRGARSYAEKAAAAEIQKTAEAKSIVAEVLKEASNGSAGKKGYEKEKATRTIRVLEQMMEEGLVSKDDAEIIVKLLQ</sequence>
<reference evidence="2" key="1">
    <citation type="journal article" date="2020" name="Stud. Mycol.">
        <title>101 Dothideomycetes genomes: a test case for predicting lifestyles and emergence of pathogens.</title>
        <authorList>
            <person name="Haridas S."/>
            <person name="Albert R."/>
            <person name="Binder M."/>
            <person name="Bloem J."/>
            <person name="Labutti K."/>
            <person name="Salamov A."/>
            <person name="Andreopoulos B."/>
            <person name="Baker S."/>
            <person name="Barry K."/>
            <person name="Bills G."/>
            <person name="Bluhm B."/>
            <person name="Cannon C."/>
            <person name="Castanera R."/>
            <person name="Culley D."/>
            <person name="Daum C."/>
            <person name="Ezra D."/>
            <person name="Gonzalez J."/>
            <person name="Henrissat B."/>
            <person name="Kuo A."/>
            <person name="Liang C."/>
            <person name="Lipzen A."/>
            <person name="Lutzoni F."/>
            <person name="Magnuson J."/>
            <person name="Mondo S."/>
            <person name="Nolan M."/>
            <person name="Ohm R."/>
            <person name="Pangilinan J."/>
            <person name="Park H.-J."/>
            <person name="Ramirez L."/>
            <person name="Alfaro M."/>
            <person name="Sun H."/>
            <person name="Tritt A."/>
            <person name="Yoshinaga Y."/>
            <person name="Zwiers L.-H."/>
            <person name="Turgeon B."/>
            <person name="Goodwin S."/>
            <person name="Spatafora J."/>
            <person name="Crous P."/>
            <person name="Grigoriev I."/>
        </authorList>
    </citation>
    <scope>NUCLEOTIDE SEQUENCE</scope>
    <source>
        <strain evidence="2">CBS 125425</strain>
    </source>
</reference>
<name>A0A9P4V549_9PLEO</name>
<organism evidence="2 3">
    <name type="scientific">Polyplosphaeria fusca</name>
    <dbReference type="NCBI Taxonomy" id="682080"/>
    <lineage>
        <taxon>Eukaryota</taxon>
        <taxon>Fungi</taxon>
        <taxon>Dikarya</taxon>
        <taxon>Ascomycota</taxon>
        <taxon>Pezizomycotina</taxon>
        <taxon>Dothideomycetes</taxon>
        <taxon>Pleosporomycetidae</taxon>
        <taxon>Pleosporales</taxon>
        <taxon>Tetraplosphaeriaceae</taxon>
        <taxon>Polyplosphaeria</taxon>
    </lineage>
</organism>
<feature type="region of interest" description="Disordered" evidence="1">
    <location>
        <begin position="281"/>
        <end position="302"/>
    </location>
</feature>
<feature type="region of interest" description="Disordered" evidence="1">
    <location>
        <begin position="1"/>
        <end position="26"/>
    </location>
</feature>
<dbReference type="Proteomes" id="UP000799444">
    <property type="component" value="Unassembled WGS sequence"/>
</dbReference>
<evidence type="ECO:0000313" key="2">
    <source>
        <dbReference type="EMBL" id="KAF2738419.1"/>
    </source>
</evidence>
<dbReference type="Gene3D" id="1.25.40.10">
    <property type="entry name" value="Tetratricopeptide repeat domain"/>
    <property type="match status" value="1"/>
</dbReference>
<evidence type="ECO:0000313" key="3">
    <source>
        <dbReference type="Proteomes" id="UP000799444"/>
    </source>
</evidence>
<accession>A0A9P4V549</accession>
<keyword evidence="3" id="KW-1185">Reference proteome</keyword>
<protein>
    <submittedName>
        <fullName evidence="2">Uncharacterized protein</fullName>
    </submittedName>
</protein>
<proteinExistence type="predicted"/>
<dbReference type="SUPFAM" id="SSF48452">
    <property type="entry name" value="TPR-like"/>
    <property type="match status" value="1"/>
</dbReference>